<gene>
    <name evidence="1" type="ORF">ES332_D12G143400v1</name>
</gene>
<sequence>MHPLSNFDFDEASEVRRPQTGRRLLRVQVRVRCQVQ</sequence>
<dbReference type="AlphaFoldDB" id="A0A5D2I8J9"/>
<dbReference type="Proteomes" id="UP000322667">
    <property type="component" value="Chromosome D12"/>
</dbReference>
<name>A0A5D2I8J9_GOSTO</name>
<keyword evidence="2" id="KW-1185">Reference proteome</keyword>
<organism evidence="1 2">
    <name type="scientific">Gossypium tomentosum</name>
    <name type="common">Hawaiian cotton</name>
    <name type="synonym">Gossypium sandvicense</name>
    <dbReference type="NCBI Taxonomy" id="34277"/>
    <lineage>
        <taxon>Eukaryota</taxon>
        <taxon>Viridiplantae</taxon>
        <taxon>Streptophyta</taxon>
        <taxon>Embryophyta</taxon>
        <taxon>Tracheophyta</taxon>
        <taxon>Spermatophyta</taxon>
        <taxon>Magnoliopsida</taxon>
        <taxon>eudicotyledons</taxon>
        <taxon>Gunneridae</taxon>
        <taxon>Pentapetalae</taxon>
        <taxon>rosids</taxon>
        <taxon>malvids</taxon>
        <taxon>Malvales</taxon>
        <taxon>Malvaceae</taxon>
        <taxon>Malvoideae</taxon>
        <taxon>Gossypium</taxon>
    </lineage>
</organism>
<evidence type="ECO:0000313" key="1">
    <source>
        <dbReference type="EMBL" id="TYH38907.1"/>
    </source>
</evidence>
<protein>
    <submittedName>
        <fullName evidence="1">Uncharacterized protein</fullName>
    </submittedName>
</protein>
<proteinExistence type="predicted"/>
<dbReference type="EMBL" id="CM017634">
    <property type="protein sequence ID" value="TYH38907.1"/>
    <property type="molecule type" value="Genomic_DNA"/>
</dbReference>
<accession>A0A5D2I8J9</accession>
<evidence type="ECO:0000313" key="2">
    <source>
        <dbReference type="Proteomes" id="UP000322667"/>
    </source>
</evidence>
<reference evidence="1 2" key="1">
    <citation type="submission" date="2019-07" db="EMBL/GenBank/DDBJ databases">
        <title>WGS assembly of Gossypium tomentosum.</title>
        <authorList>
            <person name="Chen Z.J."/>
            <person name="Sreedasyam A."/>
            <person name="Ando A."/>
            <person name="Song Q."/>
            <person name="De L."/>
            <person name="Hulse-Kemp A."/>
            <person name="Ding M."/>
            <person name="Ye W."/>
            <person name="Kirkbride R."/>
            <person name="Jenkins J."/>
            <person name="Plott C."/>
            <person name="Lovell J."/>
            <person name="Lin Y.-M."/>
            <person name="Vaughn R."/>
            <person name="Liu B."/>
            <person name="Li W."/>
            <person name="Simpson S."/>
            <person name="Scheffler B."/>
            <person name="Saski C."/>
            <person name="Grover C."/>
            <person name="Hu G."/>
            <person name="Conover J."/>
            <person name="Carlson J."/>
            <person name="Shu S."/>
            <person name="Boston L."/>
            <person name="Williams M."/>
            <person name="Peterson D."/>
            <person name="Mcgee K."/>
            <person name="Jones D."/>
            <person name="Wendel J."/>
            <person name="Stelly D."/>
            <person name="Grimwood J."/>
            <person name="Schmutz J."/>
        </authorList>
    </citation>
    <scope>NUCLEOTIDE SEQUENCE [LARGE SCALE GENOMIC DNA]</scope>
    <source>
        <strain evidence="1">7179.01</strain>
    </source>
</reference>